<evidence type="ECO:0000259" key="4">
    <source>
        <dbReference type="Pfam" id="PF00578"/>
    </source>
</evidence>
<feature type="domain" description="Alkyl hydroperoxide reductase subunit C/ Thiol specific antioxidant" evidence="4">
    <location>
        <begin position="1"/>
        <end position="95"/>
    </location>
</feature>
<dbReference type="SUPFAM" id="SSF52833">
    <property type="entry name" value="Thioredoxin-like"/>
    <property type="match status" value="1"/>
</dbReference>
<dbReference type="Gene3D" id="3.40.30.10">
    <property type="entry name" value="Glutaredoxin"/>
    <property type="match status" value="1"/>
</dbReference>
<dbReference type="InterPro" id="IPR036249">
    <property type="entry name" value="Thioredoxin-like_sf"/>
</dbReference>
<keyword evidence="1" id="KW-0575">Peroxidase</keyword>
<dbReference type="KEGG" id="msei:MSEDJ_47170"/>
<reference evidence="5 6" key="1">
    <citation type="journal article" date="2019" name="Emerg. Microbes Infect.">
        <title>Comprehensive subspecies identification of 175 nontuberculous mycobacteria species based on 7547 genomic profiles.</title>
        <authorList>
            <person name="Matsumoto Y."/>
            <person name="Kinjo T."/>
            <person name="Motooka D."/>
            <person name="Nabeya D."/>
            <person name="Jung N."/>
            <person name="Uechi K."/>
            <person name="Horii T."/>
            <person name="Iida T."/>
            <person name="Fujita J."/>
            <person name="Nakamura S."/>
        </authorList>
    </citation>
    <scope>NUCLEOTIDE SEQUENCE [LARGE SCALE GENOMIC DNA]</scope>
    <source>
        <strain evidence="5 6">JCM 17899</strain>
    </source>
</reference>
<dbReference type="InterPro" id="IPR050455">
    <property type="entry name" value="Tpx_Peroxidase_subfamily"/>
</dbReference>
<organism evidence="5 6">
    <name type="scientific">Mycolicibacterium sediminis</name>
    <dbReference type="NCBI Taxonomy" id="1286180"/>
    <lineage>
        <taxon>Bacteria</taxon>
        <taxon>Bacillati</taxon>
        <taxon>Actinomycetota</taxon>
        <taxon>Actinomycetes</taxon>
        <taxon>Mycobacteriales</taxon>
        <taxon>Mycobacteriaceae</taxon>
        <taxon>Mycolicibacterium</taxon>
    </lineage>
</organism>
<keyword evidence="1" id="KW-0560">Oxidoreductase</keyword>
<evidence type="ECO:0000256" key="3">
    <source>
        <dbReference type="ARBA" id="ARBA00023284"/>
    </source>
</evidence>
<gene>
    <name evidence="5" type="ORF">MSEDJ_47170</name>
</gene>
<proteinExistence type="predicted"/>
<evidence type="ECO:0000313" key="5">
    <source>
        <dbReference type="EMBL" id="BBY30621.1"/>
    </source>
</evidence>
<dbReference type="EMBL" id="AP022588">
    <property type="protein sequence ID" value="BBY30621.1"/>
    <property type="molecule type" value="Genomic_DNA"/>
</dbReference>
<evidence type="ECO:0000256" key="1">
    <source>
        <dbReference type="ARBA" id="ARBA00022559"/>
    </source>
</evidence>
<dbReference type="Proteomes" id="UP000467193">
    <property type="component" value="Chromosome"/>
</dbReference>
<accession>A0A7I7QWC2</accession>
<dbReference type="AlphaFoldDB" id="A0A7I7QWC2"/>
<keyword evidence="3" id="KW-0676">Redox-active center</keyword>
<name>A0A7I7QWC2_9MYCO</name>
<keyword evidence="2" id="KW-0049">Antioxidant</keyword>
<dbReference type="Pfam" id="PF00578">
    <property type="entry name" value="AhpC-TSA"/>
    <property type="match status" value="1"/>
</dbReference>
<dbReference type="InterPro" id="IPR000866">
    <property type="entry name" value="AhpC/TSA"/>
</dbReference>
<dbReference type="PANTHER" id="PTHR43110:SF1">
    <property type="entry name" value="THIOL PEROXIDASE"/>
    <property type="match status" value="1"/>
</dbReference>
<dbReference type="PANTHER" id="PTHR43110">
    <property type="entry name" value="THIOL PEROXIDASE"/>
    <property type="match status" value="1"/>
</dbReference>
<evidence type="ECO:0000313" key="6">
    <source>
        <dbReference type="Proteomes" id="UP000467193"/>
    </source>
</evidence>
<sequence>MFFPLAFTAVCEGELAEIRDNAARYRTDDTVTLTVSICPPPVHRVWAEQNRFDFPVLSDFWPHGAVAADYGVLNADSGLPNRGTFAVDMAGTIAFAEMKQPGERRDQTAWTDALAALRSA</sequence>
<keyword evidence="6" id="KW-1185">Reference proteome</keyword>
<protein>
    <submittedName>
        <fullName evidence="5">Putative peroxiredoxin</fullName>
    </submittedName>
</protein>
<dbReference type="GO" id="GO:0004601">
    <property type="term" value="F:peroxidase activity"/>
    <property type="evidence" value="ECO:0007669"/>
    <property type="project" value="UniProtKB-KW"/>
</dbReference>
<evidence type="ECO:0000256" key="2">
    <source>
        <dbReference type="ARBA" id="ARBA00022862"/>
    </source>
</evidence>